<dbReference type="SUPFAM" id="SSF51126">
    <property type="entry name" value="Pectin lyase-like"/>
    <property type="match status" value="1"/>
</dbReference>
<evidence type="ECO:0000256" key="2">
    <source>
        <dbReference type="ARBA" id="ARBA00022729"/>
    </source>
</evidence>
<dbReference type="Pfam" id="PF13205">
    <property type="entry name" value="Big_5"/>
    <property type="match status" value="1"/>
</dbReference>
<feature type="chain" id="PRO_5039618350" description="SbsA Ig-like domain-containing protein" evidence="5">
    <location>
        <begin position="18"/>
        <end position="652"/>
    </location>
</feature>
<keyword evidence="8" id="KW-1185">Reference proteome</keyword>
<dbReference type="PANTHER" id="PTHR42970">
    <property type="entry name" value="PECTATE LYASE C-RELATED"/>
    <property type="match status" value="1"/>
</dbReference>
<dbReference type="EMBL" id="SDPU01000028">
    <property type="protein sequence ID" value="RYU10649.1"/>
    <property type="molecule type" value="Genomic_DNA"/>
</dbReference>
<organism evidence="7 8">
    <name type="scientific">Nocardioides iriomotensis</name>
    <dbReference type="NCBI Taxonomy" id="715784"/>
    <lineage>
        <taxon>Bacteria</taxon>
        <taxon>Bacillati</taxon>
        <taxon>Actinomycetota</taxon>
        <taxon>Actinomycetes</taxon>
        <taxon>Propionibacteriales</taxon>
        <taxon>Nocardioidaceae</taxon>
        <taxon>Nocardioides</taxon>
    </lineage>
</organism>
<dbReference type="RefSeq" id="WP_129988240.1">
    <property type="nucleotide sequence ID" value="NZ_SDPU01000028.1"/>
</dbReference>
<dbReference type="InterPro" id="IPR014755">
    <property type="entry name" value="Cu-Rt/internalin_Ig-like"/>
</dbReference>
<accession>A0A4Q5IZW5</accession>
<comment type="caution">
    <text evidence="7">The sequence shown here is derived from an EMBL/GenBank/DDBJ whole genome shotgun (WGS) entry which is preliminary data.</text>
</comment>
<gene>
    <name evidence="7" type="ORF">ETU37_15420</name>
</gene>
<name>A0A4Q5IZW5_9ACTN</name>
<evidence type="ECO:0000256" key="4">
    <source>
        <dbReference type="SAM" id="MobiDB-lite"/>
    </source>
</evidence>
<dbReference type="Proteomes" id="UP000291189">
    <property type="component" value="Unassembled WGS sequence"/>
</dbReference>
<feature type="signal peptide" evidence="5">
    <location>
        <begin position="1"/>
        <end position="17"/>
    </location>
</feature>
<dbReference type="InterPro" id="IPR011050">
    <property type="entry name" value="Pectin_lyase_fold/virulence"/>
</dbReference>
<dbReference type="InterPro" id="IPR052063">
    <property type="entry name" value="Polysaccharide_Lyase_1"/>
</dbReference>
<evidence type="ECO:0000256" key="1">
    <source>
        <dbReference type="ARBA" id="ARBA00022723"/>
    </source>
</evidence>
<evidence type="ECO:0000256" key="5">
    <source>
        <dbReference type="SAM" id="SignalP"/>
    </source>
</evidence>
<keyword evidence="2 5" id="KW-0732">Signal</keyword>
<dbReference type="Gene3D" id="2.160.20.10">
    <property type="entry name" value="Single-stranded right-handed beta-helix, Pectin lyase-like"/>
    <property type="match status" value="1"/>
</dbReference>
<reference evidence="7 8" key="1">
    <citation type="submission" date="2019-01" db="EMBL/GenBank/DDBJ databases">
        <title>Nocardioides guangzhouensis sp. nov., an actinobacterium isolated from soil.</title>
        <authorList>
            <person name="Fu Y."/>
            <person name="Cai Y."/>
            <person name="Lin Z."/>
            <person name="Chen P."/>
        </authorList>
    </citation>
    <scope>NUCLEOTIDE SEQUENCE [LARGE SCALE GENOMIC DNA]</scope>
    <source>
        <strain evidence="7 8">NBRC 105384</strain>
    </source>
</reference>
<feature type="region of interest" description="Disordered" evidence="4">
    <location>
        <begin position="400"/>
        <end position="425"/>
    </location>
</feature>
<proteinExistence type="predicted"/>
<dbReference type="GO" id="GO:0046872">
    <property type="term" value="F:metal ion binding"/>
    <property type="evidence" value="ECO:0007669"/>
    <property type="project" value="UniProtKB-KW"/>
</dbReference>
<dbReference type="InterPro" id="IPR032812">
    <property type="entry name" value="SbsA_Ig"/>
</dbReference>
<evidence type="ECO:0000313" key="8">
    <source>
        <dbReference type="Proteomes" id="UP000291189"/>
    </source>
</evidence>
<keyword evidence="1" id="KW-0479">Metal-binding</keyword>
<keyword evidence="3" id="KW-0325">Glycoprotein</keyword>
<dbReference type="OrthoDB" id="3862295at2"/>
<evidence type="ECO:0000259" key="6">
    <source>
        <dbReference type="Pfam" id="PF13205"/>
    </source>
</evidence>
<evidence type="ECO:0000313" key="7">
    <source>
        <dbReference type="EMBL" id="RYU10649.1"/>
    </source>
</evidence>
<feature type="domain" description="SbsA Ig-like" evidence="6">
    <location>
        <begin position="538"/>
        <end position="651"/>
    </location>
</feature>
<dbReference type="PANTHER" id="PTHR42970:SF1">
    <property type="entry name" value="PECTATE LYASE C-RELATED"/>
    <property type="match status" value="1"/>
</dbReference>
<dbReference type="Gene3D" id="2.60.40.1220">
    <property type="match status" value="1"/>
</dbReference>
<evidence type="ECO:0000256" key="3">
    <source>
        <dbReference type="ARBA" id="ARBA00023180"/>
    </source>
</evidence>
<dbReference type="InterPro" id="IPR012334">
    <property type="entry name" value="Pectin_lyas_fold"/>
</dbReference>
<dbReference type="AlphaFoldDB" id="A0A4Q5IZW5"/>
<sequence>MKRFSIALLAGAAAVVAAVGFVPQAHPVPAAAAKAFPGAEGFGTSTPGGRGGQVCTVTNLNDAGPGSLRSCVDMAGPRYVVFRTGGTIVLETRLNVVQPYLTIAGQTAPGGGITLRMDPVSPTDLGTMDVLTHDVVIRYLRFRPGNGTTGKDSDDALAIVNPGVYNVVVDHCSFSWAVDENVNTYDGSTDVTVSNSIIAEGLNNAGHPLGPHSKGFLAGGIDAHNVSIHHNLFVSNVDRNPQVSGVSVADVRNNVVYNYGDGSGNGVTLESSSKGAPRVNWVANFYKPGPGSPPDRAEFATYNGSTGPTEQWYGEGNARWTAGGILPARVAPSIGQVGTPFPAAPVTTTSAAQAYTDVLATAGASRVRDAVDARLVAEVVSGGGSFKDTAGPYPDLAAGTAPVDSDGDGMPDSYESAKGTNPKVADATGDLNGNGYDNIEDWFNSLLSTKPPAGTMAIDAGAARTRLAAVTLDLAAPDPAPDLMRFKNDGDGWSAWARYAPTTSWKLQPGDGNRTVWAQFEDANDRQSAPVSDDIVLDSTPPEVKKVKPARGATGVRRDARITLKLTEALDPASVDRHSVVLKEAASKKVRAKVTYLPGKHKIVVKPKSKLAAETTYKVKVRTTVEDLAGNPLDATKPGHRSHALTWKFHTR</sequence>
<protein>
    <recommendedName>
        <fullName evidence="6">SbsA Ig-like domain-containing protein</fullName>
    </recommendedName>
</protein>